<comment type="function">
    <text evidence="5">ATP-dependent carboxylate-amine ligase which exhibits weak glutamate--cysteine ligase activity.</text>
</comment>
<dbReference type="InterPro" id="IPR014746">
    <property type="entry name" value="Gln_synth/guanido_kin_cat_dom"/>
</dbReference>
<dbReference type="PANTHER" id="PTHR36510">
    <property type="entry name" value="GLUTAMATE--CYSTEINE LIGASE 2-RELATED"/>
    <property type="match status" value="1"/>
</dbReference>
<dbReference type="GO" id="GO:0005524">
    <property type="term" value="F:ATP binding"/>
    <property type="evidence" value="ECO:0007669"/>
    <property type="project" value="UniProtKB-KW"/>
</dbReference>
<proteinExistence type="inferred from homology"/>
<dbReference type="GO" id="GO:0004357">
    <property type="term" value="F:glutamate-cysteine ligase activity"/>
    <property type="evidence" value="ECO:0007669"/>
    <property type="project" value="UniProtKB-EC"/>
</dbReference>
<evidence type="ECO:0000313" key="7">
    <source>
        <dbReference type="Proteomes" id="UP000186040"/>
    </source>
</evidence>
<accession>A0A1Q9LMR4</accession>
<dbReference type="SUPFAM" id="SSF55931">
    <property type="entry name" value="Glutamine synthetase/guanido kinase"/>
    <property type="match status" value="1"/>
</dbReference>
<dbReference type="GO" id="GO:0042398">
    <property type="term" value="P:modified amino acid biosynthetic process"/>
    <property type="evidence" value="ECO:0007669"/>
    <property type="project" value="InterPro"/>
</dbReference>
<dbReference type="InterPro" id="IPR006336">
    <property type="entry name" value="GCS2"/>
</dbReference>
<dbReference type="RefSeq" id="WP_075975022.1">
    <property type="nucleotide sequence ID" value="NZ_MKQR01000011.1"/>
</dbReference>
<reference evidence="6 7" key="1">
    <citation type="submission" date="2016-10" db="EMBL/GenBank/DDBJ databases">
        <title>The Draft Genome Sequence of Actinokineospora bangkokensis 44EHWT reveals the biosynthetic pathway of antifungal compounds Thailandins with unusual extender unit butylmalonyl-CoA.</title>
        <authorList>
            <person name="Greule A."/>
            <person name="Intra B."/>
            <person name="Flemming S."/>
            <person name="Rommel M.G."/>
            <person name="Panbangred W."/>
            <person name="Bechthold A."/>
        </authorList>
    </citation>
    <scope>NUCLEOTIDE SEQUENCE [LARGE SCALE GENOMIC DNA]</scope>
    <source>
        <strain evidence="6 7">44EHW</strain>
    </source>
</reference>
<dbReference type="AlphaFoldDB" id="A0A1Q9LMR4"/>
<sequence>MTMGVEEEFLLVDPDTGRPAAAVDDVLARVGALPPGGAVHRELRASQVEVTTGVCTTAAELRGQLAAGRRAVAEAARAAGVLAVPVGTPPLAGNTGGVPVLGPGDRYARIDELYGEVTRDYEACGLHVHVGVPDGDTAVAVVNHVNRWLPTLLALAVNSPLHAGRDTGYGSWRVVQQSLFPGSGLAPHAADHAAWKAGVARLVDCGVLADEGQTFWFARPSPHVPTVEFRAADTAVDVDDAVLQALLCRALTRTALAEVDSGREAPVLPRDLAPAAVWSAARYGTTGPGIDLVAGRQVPARQLVGDLLDHVRDALVDTGDLAQVEGLLDRASGAQQQRHVVAVAGIEAVPGALALRTG</sequence>
<comment type="catalytic activity">
    <reaction evidence="4 5">
        <text>L-cysteine + L-glutamate + ATP = gamma-L-glutamyl-L-cysteine + ADP + phosphate + H(+)</text>
        <dbReference type="Rhea" id="RHEA:13285"/>
        <dbReference type="ChEBI" id="CHEBI:15378"/>
        <dbReference type="ChEBI" id="CHEBI:29985"/>
        <dbReference type="ChEBI" id="CHEBI:30616"/>
        <dbReference type="ChEBI" id="CHEBI:35235"/>
        <dbReference type="ChEBI" id="CHEBI:43474"/>
        <dbReference type="ChEBI" id="CHEBI:58173"/>
        <dbReference type="ChEBI" id="CHEBI:456216"/>
        <dbReference type="EC" id="6.3.2.2"/>
    </reaction>
</comment>
<keyword evidence="2 5" id="KW-0547">Nucleotide-binding</keyword>
<dbReference type="HAMAP" id="MF_01609">
    <property type="entry name" value="Glu_cys_ligase_2"/>
    <property type="match status" value="1"/>
</dbReference>
<dbReference type="Proteomes" id="UP000186040">
    <property type="component" value="Unassembled WGS sequence"/>
</dbReference>
<dbReference type="NCBIfam" id="TIGR02050">
    <property type="entry name" value="gshA_cyan_rel"/>
    <property type="match status" value="1"/>
</dbReference>
<dbReference type="InterPro" id="IPR050141">
    <property type="entry name" value="GCL_type2/YbdK_subfam"/>
</dbReference>
<name>A0A1Q9LMR4_9PSEU</name>
<keyword evidence="7" id="KW-1185">Reference proteome</keyword>
<dbReference type="Pfam" id="PF04107">
    <property type="entry name" value="GCS2"/>
    <property type="match status" value="1"/>
</dbReference>
<dbReference type="Gene3D" id="3.30.590.20">
    <property type="match status" value="1"/>
</dbReference>
<evidence type="ECO:0000256" key="4">
    <source>
        <dbReference type="ARBA" id="ARBA00048819"/>
    </source>
</evidence>
<evidence type="ECO:0000256" key="3">
    <source>
        <dbReference type="ARBA" id="ARBA00022840"/>
    </source>
</evidence>
<evidence type="ECO:0000256" key="1">
    <source>
        <dbReference type="ARBA" id="ARBA00022598"/>
    </source>
</evidence>
<evidence type="ECO:0000256" key="5">
    <source>
        <dbReference type="HAMAP-Rule" id="MF_01609"/>
    </source>
</evidence>
<comment type="caution">
    <text evidence="6">The sequence shown here is derived from an EMBL/GenBank/DDBJ whole genome shotgun (WGS) entry which is preliminary data.</text>
</comment>
<evidence type="ECO:0000256" key="2">
    <source>
        <dbReference type="ARBA" id="ARBA00022741"/>
    </source>
</evidence>
<dbReference type="EC" id="6.3.2.2" evidence="5"/>
<dbReference type="PANTHER" id="PTHR36510:SF1">
    <property type="entry name" value="GLUTAMATE--CYSTEINE LIGASE 2-RELATED"/>
    <property type="match status" value="1"/>
</dbReference>
<keyword evidence="1 5" id="KW-0436">Ligase</keyword>
<gene>
    <name evidence="6" type="ORF">BJP25_17755</name>
</gene>
<keyword evidence="3 5" id="KW-0067">ATP-binding</keyword>
<dbReference type="STRING" id="1193682.BJP25_17755"/>
<protein>
    <recommendedName>
        <fullName evidence="5">Putative glutamate--cysteine ligase 2</fullName>
        <ecNumber evidence="5">6.3.2.2</ecNumber>
    </recommendedName>
    <alternativeName>
        <fullName evidence="5">Gamma-glutamylcysteine synthetase 2</fullName>
        <shortName evidence="5">GCS 2</shortName>
        <shortName evidence="5">Gamma-GCS 2</shortName>
    </alternativeName>
</protein>
<dbReference type="OrthoDB" id="9803842at2"/>
<dbReference type="EMBL" id="MKQR01000011">
    <property type="protein sequence ID" value="OLR93320.1"/>
    <property type="molecule type" value="Genomic_DNA"/>
</dbReference>
<evidence type="ECO:0000313" key="6">
    <source>
        <dbReference type="EMBL" id="OLR93320.1"/>
    </source>
</evidence>
<organism evidence="6 7">
    <name type="scientific">Actinokineospora bangkokensis</name>
    <dbReference type="NCBI Taxonomy" id="1193682"/>
    <lineage>
        <taxon>Bacteria</taxon>
        <taxon>Bacillati</taxon>
        <taxon>Actinomycetota</taxon>
        <taxon>Actinomycetes</taxon>
        <taxon>Pseudonocardiales</taxon>
        <taxon>Pseudonocardiaceae</taxon>
        <taxon>Actinokineospora</taxon>
    </lineage>
</organism>
<dbReference type="InterPro" id="IPR011793">
    <property type="entry name" value="YbdK"/>
</dbReference>
<comment type="similarity">
    <text evidence="5">Belongs to the glutamate--cysteine ligase type 2 family. YbdK subfamily.</text>
</comment>